<keyword evidence="7 8" id="KW-0472">Membrane</keyword>
<evidence type="ECO:0000256" key="3">
    <source>
        <dbReference type="ARBA" id="ARBA00022448"/>
    </source>
</evidence>
<organism evidence="9 10">
    <name type="scientific">Larkinella bovis</name>
    <dbReference type="NCBI Taxonomy" id="683041"/>
    <lineage>
        <taxon>Bacteria</taxon>
        <taxon>Pseudomonadati</taxon>
        <taxon>Bacteroidota</taxon>
        <taxon>Cytophagia</taxon>
        <taxon>Cytophagales</taxon>
        <taxon>Spirosomataceae</taxon>
        <taxon>Larkinella</taxon>
    </lineage>
</organism>
<dbReference type="Proteomes" id="UP001596106">
    <property type="component" value="Unassembled WGS sequence"/>
</dbReference>
<dbReference type="PANTHER" id="PTHR21716">
    <property type="entry name" value="TRANSMEMBRANE PROTEIN"/>
    <property type="match status" value="1"/>
</dbReference>
<feature type="transmembrane region" description="Helical" evidence="8">
    <location>
        <begin position="65"/>
        <end position="86"/>
    </location>
</feature>
<feature type="transmembrane region" description="Helical" evidence="8">
    <location>
        <begin position="206"/>
        <end position="228"/>
    </location>
</feature>
<evidence type="ECO:0000256" key="4">
    <source>
        <dbReference type="ARBA" id="ARBA00022475"/>
    </source>
</evidence>
<feature type="transmembrane region" description="Helical" evidence="8">
    <location>
        <begin position="301"/>
        <end position="326"/>
    </location>
</feature>
<evidence type="ECO:0000256" key="7">
    <source>
        <dbReference type="ARBA" id="ARBA00023136"/>
    </source>
</evidence>
<comment type="caution">
    <text evidence="9">The sequence shown here is derived from an EMBL/GenBank/DDBJ whole genome shotgun (WGS) entry which is preliminary data.</text>
</comment>
<dbReference type="InterPro" id="IPR002549">
    <property type="entry name" value="AI-2E-like"/>
</dbReference>
<dbReference type="RefSeq" id="WP_379848255.1">
    <property type="nucleotide sequence ID" value="NZ_JBHSMA010000006.1"/>
</dbReference>
<keyword evidence="6 8" id="KW-1133">Transmembrane helix</keyword>
<evidence type="ECO:0000256" key="5">
    <source>
        <dbReference type="ARBA" id="ARBA00022692"/>
    </source>
</evidence>
<comment type="similarity">
    <text evidence="2">Belongs to the autoinducer-2 exporter (AI-2E) (TC 2.A.86) family.</text>
</comment>
<feature type="transmembrane region" description="Helical" evidence="8">
    <location>
        <begin position="234"/>
        <end position="263"/>
    </location>
</feature>
<reference evidence="10" key="1">
    <citation type="journal article" date="2019" name="Int. J. Syst. Evol. Microbiol.">
        <title>The Global Catalogue of Microorganisms (GCM) 10K type strain sequencing project: providing services to taxonomists for standard genome sequencing and annotation.</title>
        <authorList>
            <consortium name="The Broad Institute Genomics Platform"/>
            <consortium name="The Broad Institute Genome Sequencing Center for Infectious Disease"/>
            <person name="Wu L."/>
            <person name="Ma J."/>
        </authorList>
    </citation>
    <scope>NUCLEOTIDE SEQUENCE [LARGE SCALE GENOMIC DNA]</scope>
    <source>
        <strain evidence="10">CCUG 55250</strain>
    </source>
</reference>
<protein>
    <submittedName>
        <fullName evidence="9">AI-2E family transporter</fullName>
    </submittedName>
</protein>
<sequence length="378" mass="42748">MENKVPEVNLPSYVRLACVLIITTILVYWLSAMQELLVPLVFSVLFAMILYPINHRLERWRVPRVPAILVCLVIVIGFLYLLFYLVSLQIASFTAEAPRLIERGNQILDRLQTFGEDRFHIERTRIAEEARTYFNNLIRESGSFLTSTLLATTNTLSTISIVPLYIFFLMLYRDFFRAFFYKVFRSTKRAKIDVIFSRIYNVVKDYLVGLVSVILIVGILNTVGLLILGIDYAVFFGFLGAFMILIPYIGILIGSLLPALFTLLTNDNPLVALGVIGVFSFVQILEGNFITPYIVGSKVSINPLAAIIVLLLWGQLWGVTGLILALPMTAILKVVFDAIEPLKPYGYLLGEAERQKTRPLNVKELTDKLPKKVKDLVD</sequence>
<evidence type="ECO:0000256" key="6">
    <source>
        <dbReference type="ARBA" id="ARBA00022989"/>
    </source>
</evidence>
<feature type="transmembrane region" description="Helical" evidence="8">
    <location>
        <begin position="12"/>
        <end position="30"/>
    </location>
</feature>
<evidence type="ECO:0000313" key="9">
    <source>
        <dbReference type="EMBL" id="MFC5411396.1"/>
    </source>
</evidence>
<feature type="transmembrane region" description="Helical" evidence="8">
    <location>
        <begin position="270"/>
        <end position="295"/>
    </location>
</feature>
<feature type="transmembrane region" description="Helical" evidence="8">
    <location>
        <begin position="36"/>
        <end position="53"/>
    </location>
</feature>
<proteinExistence type="inferred from homology"/>
<keyword evidence="5 8" id="KW-0812">Transmembrane</keyword>
<dbReference type="Pfam" id="PF01594">
    <property type="entry name" value="AI-2E_transport"/>
    <property type="match status" value="1"/>
</dbReference>
<name>A0ABW0IDR1_9BACT</name>
<evidence type="ECO:0000256" key="8">
    <source>
        <dbReference type="SAM" id="Phobius"/>
    </source>
</evidence>
<keyword evidence="10" id="KW-1185">Reference proteome</keyword>
<keyword evidence="3" id="KW-0813">Transport</keyword>
<feature type="transmembrane region" description="Helical" evidence="8">
    <location>
        <begin position="149"/>
        <end position="172"/>
    </location>
</feature>
<dbReference type="PANTHER" id="PTHR21716:SF53">
    <property type="entry name" value="PERMEASE PERM-RELATED"/>
    <property type="match status" value="1"/>
</dbReference>
<evidence type="ECO:0000256" key="2">
    <source>
        <dbReference type="ARBA" id="ARBA00009773"/>
    </source>
</evidence>
<evidence type="ECO:0000313" key="10">
    <source>
        <dbReference type="Proteomes" id="UP001596106"/>
    </source>
</evidence>
<dbReference type="EMBL" id="JBHSMA010000006">
    <property type="protein sequence ID" value="MFC5411396.1"/>
    <property type="molecule type" value="Genomic_DNA"/>
</dbReference>
<gene>
    <name evidence="9" type="ORF">ACFPMF_18890</name>
</gene>
<accession>A0ABW0IDR1</accession>
<evidence type="ECO:0000256" key="1">
    <source>
        <dbReference type="ARBA" id="ARBA00004651"/>
    </source>
</evidence>
<keyword evidence="4" id="KW-1003">Cell membrane</keyword>
<comment type="subcellular location">
    <subcellularLocation>
        <location evidence="1">Cell membrane</location>
        <topology evidence="1">Multi-pass membrane protein</topology>
    </subcellularLocation>
</comment>